<dbReference type="EMBL" id="VCGU01000458">
    <property type="protein sequence ID" value="TRY63960.1"/>
    <property type="molecule type" value="Genomic_DNA"/>
</dbReference>
<name>A0A553NEV0_TIGCA</name>
<sequence>MTTKPRPQAVRVEKDTIMDFDGVYEHTVPPVSKFLRFSDNADDLEQLIHQEGQSAVQVDNRGWQPIHYAAFLNRSQCLKVLLAAPLTNVNAKTFENLTPLMLACSKSRDALDTIQLLLDHPEIRSNEKDNMDYTALHRAAKLQDGLVCGMLIGKGADVHASSFHGETPLISAFMETQSTDVGQRKLIKILKTLLREGADPMDVAKCIGSPYSGYVQSSMCRILKRNPKAIKFIIDGLSPEQKDPFINGPPDEKVRNIFTLMLVSPHLSLGLYNHLVQEGADLQKEIRSLDHLPVPLLPIHLVIYNNHSDINMQGEILMKMIPATHKRSLEDPSIPCSDRISDLANLPSVDVNTSVLWNILDKYPVSWILKFLTLKSPWLKPNGEYIRLNCHMSKTTTPMYKAIACHFNGSVEDHIRILSRLTSLGWSLESPHPKVLSPIYALFYKEDTEYHLAIAKFLVENGATLTRAEMKAVIRTPQTEFLVQMVNLNLIDSAVFGQTFKNFLLCIERHPTSVKCIGLAYLIALLIRSEIKPLPTVLIQRFHCVLYETIPEFPFKFTILDQIYERSMTPCSLQQMGINHIRDRFWRGSRFDAAGVRQLGLPLDLCNRVIHPSISSRYICEIATQSESELNLTVQFRNFIHNYNPGRFTIPLEPM</sequence>
<keyword evidence="1" id="KW-0677">Repeat</keyword>
<keyword evidence="2" id="KW-0040">ANK repeat</keyword>
<proteinExistence type="predicted"/>
<evidence type="ECO:0000256" key="2">
    <source>
        <dbReference type="ARBA" id="ARBA00023043"/>
    </source>
</evidence>
<gene>
    <name evidence="3" type="ORF">TCAL_00314</name>
</gene>
<dbReference type="SMART" id="SM00248">
    <property type="entry name" value="ANK"/>
    <property type="match status" value="5"/>
</dbReference>
<evidence type="ECO:0000313" key="3">
    <source>
        <dbReference type="EMBL" id="TRY63960.1"/>
    </source>
</evidence>
<dbReference type="Gene3D" id="1.25.40.20">
    <property type="entry name" value="Ankyrin repeat-containing domain"/>
    <property type="match status" value="1"/>
</dbReference>
<keyword evidence="4" id="KW-1185">Reference proteome</keyword>
<dbReference type="SUPFAM" id="SSF48403">
    <property type="entry name" value="Ankyrin repeat"/>
    <property type="match status" value="1"/>
</dbReference>
<dbReference type="InterPro" id="IPR036770">
    <property type="entry name" value="Ankyrin_rpt-contain_sf"/>
</dbReference>
<protein>
    <submittedName>
        <fullName evidence="3">Uncharacterized protein</fullName>
    </submittedName>
</protein>
<evidence type="ECO:0000256" key="1">
    <source>
        <dbReference type="ARBA" id="ARBA00022737"/>
    </source>
</evidence>
<accession>A0A553NEV0</accession>
<dbReference type="STRING" id="6832.A0A553NEV0"/>
<dbReference type="AlphaFoldDB" id="A0A553NEV0"/>
<dbReference type="PANTHER" id="PTHR24198:SF169">
    <property type="entry name" value="NON-SPECIFIC SERINE_THREONINE PROTEIN KINASE"/>
    <property type="match status" value="1"/>
</dbReference>
<reference evidence="3 4" key="1">
    <citation type="journal article" date="2018" name="Nat. Ecol. Evol.">
        <title>Genomic signatures of mitonuclear coevolution across populations of Tigriopus californicus.</title>
        <authorList>
            <person name="Barreto F.S."/>
            <person name="Watson E.T."/>
            <person name="Lima T.G."/>
            <person name="Willett C.S."/>
            <person name="Edmands S."/>
            <person name="Li W."/>
            <person name="Burton R.S."/>
        </authorList>
    </citation>
    <scope>NUCLEOTIDE SEQUENCE [LARGE SCALE GENOMIC DNA]</scope>
    <source>
        <strain evidence="3 4">San Diego</strain>
    </source>
</reference>
<comment type="caution">
    <text evidence="3">The sequence shown here is derived from an EMBL/GenBank/DDBJ whole genome shotgun (WGS) entry which is preliminary data.</text>
</comment>
<evidence type="ECO:0000313" key="4">
    <source>
        <dbReference type="Proteomes" id="UP000318571"/>
    </source>
</evidence>
<dbReference type="Pfam" id="PF12796">
    <property type="entry name" value="Ank_2"/>
    <property type="match status" value="1"/>
</dbReference>
<organism evidence="3 4">
    <name type="scientific">Tigriopus californicus</name>
    <name type="common">Marine copepod</name>
    <dbReference type="NCBI Taxonomy" id="6832"/>
    <lineage>
        <taxon>Eukaryota</taxon>
        <taxon>Metazoa</taxon>
        <taxon>Ecdysozoa</taxon>
        <taxon>Arthropoda</taxon>
        <taxon>Crustacea</taxon>
        <taxon>Multicrustacea</taxon>
        <taxon>Hexanauplia</taxon>
        <taxon>Copepoda</taxon>
        <taxon>Harpacticoida</taxon>
        <taxon>Harpacticidae</taxon>
        <taxon>Tigriopus</taxon>
    </lineage>
</organism>
<dbReference type="PANTHER" id="PTHR24198">
    <property type="entry name" value="ANKYRIN REPEAT AND PROTEIN KINASE DOMAIN-CONTAINING PROTEIN"/>
    <property type="match status" value="1"/>
</dbReference>
<dbReference type="InterPro" id="IPR002110">
    <property type="entry name" value="Ankyrin_rpt"/>
</dbReference>
<dbReference type="Proteomes" id="UP000318571">
    <property type="component" value="Chromosome 10"/>
</dbReference>